<feature type="domain" description="Sulfatase N-terminal" evidence="3">
    <location>
        <begin position="4"/>
        <end position="337"/>
    </location>
</feature>
<reference evidence="4" key="1">
    <citation type="journal article" date="2021" name="PeerJ">
        <title>Extensive microbial diversity within the chicken gut microbiome revealed by metagenomics and culture.</title>
        <authorList>
            <person name="Gilroy R."/>
            <person name="Ravi A."/>
            <person name="Getino M."/>
            <person name="Pursley I."/>
            <person name="Horton D.L."/>
            <person name="Alikhan N.F."/>
            <person name="Baker D."/>
            <person name="Gharbi K."/>
            <person name="Hall N."/>
            <person name="Watson M."/>
            <person name="Adriaenssens E.M."/>
            <person name="Foster-Nyarko E."/>
            <person name="Jarju S."/>
            <person name="Secka A."/>
            <person name="Antonio M."/>
            <person name="Oren A."/>
            <person name="Chaudhuri R.R."/>
            <person name="La Ragione R."/>
            <person name="Hildebrand F."/>
            <person name="Pallen M.J."/>
        </authorList>
    </citation>
    <scope>NUCLEOTIDE SEQUENCE</scope>
    <source>
        <strain evidence="4">CHK124-7917</strain>
    </source>
</reference>
<dbReference type="GO" id="GO:0005737">
    <property type="term" value="C:cytoplasm"/>
    <property type="evidence" value="ECO:0007669"/>
    <property type="project" value="TreeGrafter"/>
</dbReference>
<dbReference type="CDD" id="cd16148">
    <property type="entry name" value="sulfatase_like"/>
    <property type="match status" value="1"/>
</dbReference>
<dbReference type="Pfam" id="PF00884">
    <property type="entry name" value="Sulfatase"/>
    <property type="match status" value="1"/>
</dbReference>
<evidence type="ECO:0000313" key="5">
    <source>
        <dbReference type="Proteomes" id="UP000697330"/>
    </source>
</evidence>
<evidence type="ECO:0000256" key="1">
    <source>
        <dbReference type="ARBA" id="ARBA00022723"/>
    </source>
</evidence>
<evidence type="ECO:0000256" key="2">
    <source>
        <dbReference type="ARBA" id="ARBA00022801"/>
    </source>
</evidence>
<dbReference type="InterPro" id="IPR017850">
    <property type="entry name" value="Alkaline_phosphatase_core_sf"/>
</dbReference>
<dbReference type="Gene3D" id="3.40.720.10">
    <property type="entry name" value="Alkaline Phosphatase, subunit A"/>
    <property type="match status" value="1"/>
</dbReference>
<dbReference type="GO" id="GO:0008484">
    <property type="term" value="F:sulfuric ester hydrolase activity"/>
    <property type="evidence" value="ECO:0007669"/>
    <property type="project" value="TreeGrafter"/>
</dbReference>
<accession>A0A921GJ13</accession>
<dbReference type="Proteomes" id="UP000697330">
    <property type="component" value="Unassembled WGS sequence"/>
</dbReference>
<reference evidence="4" key="2">
    <citation type="submission" date="2021-09" db="EMBL/GenBank/DDBJ databases">
        <authorList>
            <person name="Gilroy R."/>
        </authorList>
    </citation>
    <scope>NUCLEOTIDE SEQUENCE</scope>
    <source>
        <strain evidence="4">CHK124-7917</strain>
    </source>
</reference>
<keyword evidence="1" id="KW-0479">Metal-binding</keyword>
<sequence>MRAVMVMFDTLTRSYLSPYGNDWVRTPNFDRLAARCCTFDRFYGGSMPCMPARRELHTGMYNFLHRSWGPLEPFDGSCFRALDRAGVYTHLVTDHSHYWEDGGATYHNRYSSWEGFRGQEGDRWAARDIIDALPERSSHSKQPVNQMSEKALFQHEANRRRQASETDMSSTCTFDAGISFIEEHADRDNWLLHIESFDPHEPFDVPERLRSLYQLPKRVQANWPAYAQVETASNEDEVGEMRREYAALVSLCDERLGRVLDVFDRHDLWRDTLLIVNTDHGFLLGEHDYLGKNFWPMHQEIVHLPFFMHVPGAAEGERRAALCRTVDIAPTLLDWFEVDPETEMDGRSLLPTIEKDNPTCAYALFGAHGNHVCITDGSYVYMRAAREPDNEPLVECTLMPTHMREFFSRDSLMQAKLVAGDRHSNGIPYLKMPASSIMNSHAFGSSLWDVRQGERQIEDPVLEARLVDALREEMSTCVAPPEEFKRLGLSG</sequence>
<dbReference type="PANTHER" id="PTHR45953">
    <property type="entry name" value="IDURONATE 2-SULFATASE"/>
    <property type="match status" value="1"/>
</dbReference>
<gene>
    <name evidence="4" type="ORF">K8U72_09665</name>
</gene>
<dbReference type="AlphaFoldDB" id="A0A921GJ13"/>
<dbReference type="EMBL" id="DYWQ01000152">
    <property type="protein sequence ID" value="HJF46033.1"/>
    <property type="molecule type" value="Genomic_DNA"/>
</dbReference>
<dbReference type="SUPFAM" id="SSF53649">
    <property type="entry name" value="Alkaline phosphatase-like"/>
    <property type="match status" value="1"/>
</dbReference>
<evidence type="ECO:0000259" key="3">
    <source>
        <dbReference type="Pfam" id="PF00884"/>
    </source>
</evidence>
<keyword evidence="2" id="KW-0378">Hydrolase</keyword>
<evidence type="ECO:0000313" key="4">
    <source>
        <dbReference type="EMBL" id="HJF46033.1"/>
    </source>
</evidence>
<dbReference type="GO" id="GO:0046872">
    <property type="term" value="F:metal ion binding"/>
    <property type="evidence" value="ECO:0007669"/>
    <property type="project" value="UniProtKB-KW"/>
</dbReference>
<dbReference type="RefSeq" id="WP_274959628.1">
    <property type="nucleotide sequence ID" value="NZ_DYWQ01000152.1"/>
</dbReference>
<name>A0A921GJ13_9ACTN</name>
<organism evidence="4 5">
    <name type="scientific">Thermophilibacter provencensis</name>
    <dbReference type="NCBI Taxonomy" id="1852386"/>
    <lineage>
        <taxon>Bacteria</taxon>
        <taxon>Bacillati</taxon>
        <taxon>Actinomycetota</taxon>
        <taxon>Coriobacteriia</taxon>
        <taxon>Coriobacteriales</taxon>
        <taxon>Atopobiaceae</taxon>
        <taxon>Thermophilibacter</taxon>
    </lineage>
</organism>
<protein>
    <submittedName>
        <fullName evidence="4">Sulfatase</fullName>
    </submittedName>
</protein>
<dbReference type="PANTHER" id="PTHR45953:SF1">
    <property type="entry name" value="IDURONATE 2-SULFATASE"/>
    <property type="match status" value="1"/>
</dbReference>
<proteinExistence type="predicted"/>
<dbReference type="InterPro" id="IPR000917">
    <property type="entry name" value="Sulfatase_N"/>
</dbReference>
<comment type="caution">
    <text evidence="4">The sequence shown here is derived from an EMBL/GenBank/DDBJ whole genome shotgun (WGS) entry which is preliminary data.</text>
</comment>